<proteinExistence type="predicted"/>
<gene>
    <name evidence="1" type="ORF">PRCB_10645</name>
</gene>
<accession>A0A2M9WD69</accession>
<sequence length="189" mass="21143">MSVQNTLSPEATQNNVTQADIARALGEFCFIRLDNGDEAFYYNGFWLTGADGESNEPSVLGLAQRTARAGSKHLRCVELPVPEDREWCWDDVVTELARCAVTRELRGELTVTGSETGYGRGIHVCNDPLLSGINSNLWFPLNPEESWFAGIERVLMMNGVAENVVRIDSLRDCAAYHDWKVVYNRNVID</sequence>
<dbReference type="STRING" id="1076549.HA45_22015"/>
<dbReference type="EMBL" id="PIQI01000015">
    <property type="protein sequence ID" value="PJZ05493.1"/>
    <property type="molecule type" value="Genomic_DNA"/>
</dbReference>
<name>A0A2M9WD69_9GAMM</name>
<dbReference type="RefSeq" id="WP_100701670.1">
    <property type="nucleotide sequence ID" value="NZ_MLFP01000033.1"/>
</dbReference>
<comment type="caution">
    <text evidence="1">The sequence shown here is derived from an EMBL/GenBank/DDBJ whole genome shotgun (WGS) entry which is preliminary data.</text>
</comment>
<dbReference type="Proteomes" id="UP000232062">
    <property type="component" value="Unassembled WGS sequence"/>
</dbReference>
<keyword evidence="2" id="KW-1185">Reference proteome</keyword>
<organism evidence="1 2">
    <name type="scientific">Pantoea rodasii</name>
    <dbReference type="NCBI Taxonomy" id="1076549"/>
    <lineage>
        <taxon>Bacteria</taxon>
        <taxon>Pseudomonadati</taxon>
        <taxon>Pseudomonadota</taxon>
        <taxon>Gammaproteobacteria</taxon>
        <taxon>Enterobacterales</taxon>
        <taxon>Erwiniaceae</taxon>
        <taxon>Pantoea</taxon>
    </lineage>
</organism>
<evidence type="ECO:0000313" key="2">
    <source>
        <dbReference type="Proteomes" id="UP000232062"/>
    </source>
</evidence>
<dbReference type="AlphaFoldDB" id="A0A2M9WD69"/>
<protein>
    <submittedName>
        <fullName evidence="1">Uncharacterized protein</fullName>
    </submittedName>
</protein>
<evidence type="ECO:0000313" key="1">
    <source>
        <dbReference type="EMBL" id="PJZ05493.1"/>
    </source>
</evidence>
<reference evidence="1 2" key="1">
    <citation type="submission" date="2017-11" db="EMBL/GenBank/DDBJ databases">
        <title>The genome sequence of Pantoea rodasii DSM 26611.</title>
        <authorList>
            <person name="Gao J."/>
            <person name="Mao X."/>
            <person name="Sun J."/>
        </authorList>
    </citation>
    <scope>NUCLEOTIDE SEQUENCE [LARGE SCALE GENOMIC DNA]</scope>
    <source>
        <strain evidence="1 2">DSM 26611</strain>
    </source>
</reference>
<dbReference type="OrthoDB" id="6506304at2"/>